<reference evidence="1 2" key="1">
    <citation type="journal article" date="2023" name="Genes (Basel)">
        <title>Chromosome-Level Genome Assembly and Circadian Gene Repertoire of the Patagonia Blennie Eleginops maclovinus-The Closest Ancestral Proxy of Antarctic Cryonotothenioids.</title>
        <authorList>
            <person name="Cheng C.C."/>
            <person name="Rivera-Colon A.G."/>
            <person name="Minhas B.F."/>
            <person name="Wilson L."/>
            <person name="Rayamajhi N."/>
            <person name="Vargas-Chacoff L."/>
            <person name="Catchen J.M."/>
        </authorList>
    </citation>
    <scope>NUCLEOTIDE SEQUENCE [LARGE SCALE GENOMIC DNA]</scope>
    <source>
        <strain evidence="1">JMC-PN-2008</strain>
    </source>
</reference>
<keyword evidence="2" id="KW-1185">Reference proteome</keyword>
<protein>
    <submittedName>
        <fullName evidence="1">Uncharacterized protein</fullName>
    </submittedName>
</protein>
<sequence>MTLPDSISLEWQEKMKLPLTATSHIIPSPATAGTDSWSGLKGREDSIRPVLQVKMKPACCLSADAPGVTHSCCPEAPLGPMKDVSLLF</sequence>
<accession>A0AAN7XBT8</accession>
<comment type="caution">
    <text evidence="1">The sequence shown here is derived from an EMBL/GenBank/DDBJ whole genome shotgun (WGS) entry which is preliminary data.</text>
</comment>
<dbReference type="Proteomes" id="UP001346869">
    <property type="component" value="Unassembled WGS sequence"/>
</dbReference>
<dbReference type="EMBL" id="JAUZQC010000016">
    <property type="protein sequence ID" value="KAK5857284.1"/>
    <property type="molecule type" value="Genomic_DNA"/>
</dbReference>
<evidence type="ECO:0000313" key="2">
    <source>
        <dbReference type="Proteomes" id="UP001346869"/>
    </source>
</evidence>
<gene>
    <name evidence="1" type="ORF">PBY51_010539</name>
</gene>
<dbReference type="AlphaFoldDB" id="A0AAN7XBT8"/>
<proteinExistence type="predicted"/>
<organism evidence="1 2">
    <name type="scientific">Eleginops maclovinus</name>
    <name type="common">Patagonian blennie</name>
    <name type="synonym">Eleginus maclovinus</name>
    <dbReference type="NCBI Taxonomy" id="56733"/>
    <lineage>
        <taxon>Eukaryota</taxon>
        <taxon>Metazoa</taxon>
        <taxon>Chordata</taxon>
        <taxon>Craniata</taxon>
        <taxon>Vertebrata</taxon>
        <taxon>Euteleostomi</taxon>
        <taxon>Actinopterygii</taxon>
        <taxon>Neopterygii</taxon>
        <taxon>Teleostei</taxon>
        <taxon>Neoteleostei</taxon>
        <taxon>Acanthomorphata</taxon>
        <taxon>Eupercaria</taxon>
        <taxon>Perciformes</taxon>
        <taxon>Notothenioidei</taxon>
        <taxon>Eleginopidae</taxon>
        <taxon>Eleginops</taxon>
    </lineage>
</organism>
<evidence type="ECO:0000313" key="1">
    <source>
        <dbReference type="EMBL" id="KAK5857284.1"/>
    </source>
</evidence>
<reference evidence="1 2" key="2">
    <citation type="journal article" date="2023" name="Mol. Biol. Evol.">
        <title>Genomics of Secondarily Temperate Adaptation in the Only Non-Antarctic Icefish.</title>
        <authorList>
            <person name="Rivera-Colon A.G."/>
            <person name="Rayamajhi N."/>
            <person name="Minhas B.F."/>
            <person name="Madrigal G."/>
            <person name="Bilyk K.T."/>
            <person name="Yoon V."/>
            <person name="Hune M."/>
            <person name="Gregory S."/>
            <person name="Cheng C.H.C."/>
            <person name="Catchen J.M."/>
        </authorList>
    </citation>
    <scope>NUCLEOTIDE SEQUENCE [LARGE SCALE GENOMIC DNA]</scope>
    <source>
        <strain evidence="1">JMC-PN-2008</strain>
    </source>
</reference>
<name>A0AAN7XBT8_ELEMC</name>